<keyword evidence="6 12" id="KW-0378">Hydrolase</keyword>
<dbReference type="Pfam" id="PF00850">
    <property type="entry name" value="Hist_deacetyl"/>
    <property type="match status" value="1"/>
</dbReference>
<feature type="binding site" evidence="14">
    <location>
        <position position="433"/>
    </location>
    <ligand>
        <name>Zn(2+)</name>
        <dbReference type="ChEBI" id="CHEBI:29105"/>
    </ligand>
</feature>
<evidence type="ECO:0000256" key="13">
    <source>
        <dbReference type="PIRSR" id="PIRSR037911-1"/>
    </source>
</evidence>
<keyword evidence="9 12" id="KW-0805">Transcription regulation</keyword>
<accession>A0A287CZ98</accession>
<evidence type="ECO:0000256" key="1">
    <source>
        <dbReference type="ARBA" id="ARBA00004123"/>
    </source>
</evidence>
<feature type="compositionally biased region" description="Low complexity" evidence="16">
    <location>
        <begin position="199"/>
        <end position="214"/>
    </location>
</feature>
<evidence type="ECO:0000256" key="16">
    <source>
        <dbReference type="SAM" id="MobiDB-lite"/>
    </source>
</evidence>
<evidence type="ECO:0000256" key="14">
    <source>
        <dbReference type="PIRSR" id="PIRSR037911-2"/>
    </source>
</evidence>
<evidence type="ECO:0000256" key="11">
    <source>
        <dbReference type="ARBA" id="ARBA00023242"/>
    </source>
</evidence>
<evidence type="ECO:0000256" key="6">
    <source>
        <dbReference type="ARBA" id="ARBA00022801"/>
    </source>
</evidence>
<reference evidence="18" key="2">
    <citation type="submission" date="2025-08" db="UniProtKB">
        <authorList>
            <consortium name="Ensembl"/>
        </authorList>
    </citation>
    <scope>IDENTIFICATION</scope>
</reference>
<dbReference type="FunFam" id="3.40.800.20:FF:000002">
    <property type="entry name" value="Histone deacetylase"/>
    <property type="match status" value="1"/>
</dbReference>
<dbReference type="InterPro" id="IPR046949">
    <property type="entry name" value="HDAC4/5/7/9"/>
</dbReference>
<dbReference type="GO" id="GO:0000122">
    <property type="term" value="P:negative regulation of transcription by RNA polymerase II"/>
    <property type="evidence" value="ECO:0007669"/>
    <property type="project" value="InterPro"/>
</dbReference>
<feature type="active site" evidence="13">
    <location>
        <position position="570"/>
    </location>
</feature>
<feature type="region of interest" description="Disordered" evidence="16">
    <location>
        <begin position="384"/>
        <end position="407"/>
    </location>
</feature>
<evidence type="ECO:0000313" key="19">
    <source>
        <dbReference type="Proteomes" id="UP000005215"/>
    </source>
</evidence>
<evidence type="ECO:0000256" key="5">
    <source>
        <dbReference type="ARBA" id="ARBA00022723"/>
    </source>
</evidence>
<dbReference type="EC" id="3.5.1.98" evidence="3 12"/>
<comment type="catalytic activity">
    <reaction evidence="12">
        <text>N(6)-acetyl-L-lysyl-[histone] + H2O = L-lysyl-[histone] + acetate</text>
        <dbReference type="Rhea" id="RHEA:58196"/>
        <dbReference type="Rhea" id="RHEA-COMP:9845"/>
        <dbReference type="Rhea" id="RHEA-COMP:11338"/>
        <dbReference type="ChEBI" id="CHEBI:15377"/>
        <dbReference type="ChEBI" id="CHEBI:29969"/>
        <dbReference type="ChEBI" id="CHEBI:30089"/>
        <dbReference type="ChEBI" id="CHEBI:61930"/>
        <dbReference type="EC" id="3.5.1.98"/>
    </reaction>
</comment>
<dbReference type="GO" id="GO:0040029">
    <property type="term" value="P:epigenetic regulation of gene expression"/>
    <property type="evidence" value="ECO:0007669"/>
    <property type="project" value="TreeGrafter"/>
</dbReference>
<feature type="compositionally biased region" description="Low complexity" evidence="16">
    <location>
        <begin position="390"/>
        <end position="401"/>
    </location>
</feature>
<feature type="binding site" evidence="14">
    <location>
        <position position="441"/>
    </location>
    <ligand>
        <name>Zn(2+)</name>
        <dbReference type="ChEBI" id="CHEBI:29105"/>
    </ligand>
</feature>
<keyword evidence="19" id="KW-1185">Reference proteome</keyword>
<dbReference type="Proteomes" id="UP000005215">
    <property type="component" value="Unassembled WGS sequence"/>
</dbReference>
<dbReference type="PANTHER" id="PTHR10625">
    <property type="entry name" value="HISTONE DEACETYLASE HDAC1-RELATED"/>
    <property type="match status" value="1"/>
</dbReference>
<protein>
    <recommendedName>
        <fullName evidence="3 12">Histone deacetylase</fullName>
        <ecNumber evidence="3 12">3.5.1.98</ecNumber>
    </recommendedName>
</protein>
<feature type="site" description="Contributes to catalysis" evidence="15">
    <location>
        <position position="743"/>
    </location>
</feature>
<feature type="binding site" evidence="14">
    <location>
        <position position="518"/>
    </location>
    <ligand>
        <name>Zn(2+)</name>
        <dbReference type="ChEBI" id="CHEBI:29105"/>
    </ligand>
</feature>
<evidence type="ECO:0000256" key="3">
    <source>
        <dbReference type="ARBA" id="ARBA00012111"/>
    </source>
</evidence>
<dbReference type="PRINTS" id="PR01270">
    <property type="entry name" value="HDASUPER"/>
</dbReference>
<dbReference type="GeneTree" id="ENSGT00940000159065"/>
<sequence>MDLRVGQRPAVEPQPEPTLLALQHPQRLHRHLFLQQQQQQQRTAEPMRLSMDPPMMPELQGAQQEQELRQLLNKDKSKRSAVASSVVKQKLAEVILKKQQAALERTVHPNSPSIPYRTLEPLDTEGAARSMLSSFLPPVPSLPSDPPEHFPLRKTVSEPNLKLRYKPKKSLERRKNPLLRKESAPPSLRRRPAETFGDSSPSSSSTPASGCSSPNDSEHGPNPVLGSEGDGDRRTHPALGPRPVLGSPHAPLFLPHGLEPEAGGTLPSRLQPILLLDPSVSHTPLLTVPGLGPLPFHLAQSLLTTERLSGSGLHWPLSWTRSEPLPPSATASPLLGPLQTRPERLKPHIQLIKMLLWEQQRLAGRLSRGSIGDSVLLPLAQGRHRPLSRTQSSPAAPASLPTPEPTCQARVLTNPEAPPRTLPFTTVMLKHQCSCGDNSRHPEHAGRIQSIWSRLQERGLRSQCECLRGRKASLEELQSVHSERHVLLYGTNPLSRLKLDNGKLEGLLAQRMFVMLPCGGVGVDTDTIWNELHSSNAARWASGSVTDLAFKVASRELKNGFAVVRPPGHHADHSTAMGFCFFNSVAIACRQLQQQGKASKILIVDWDVHHGNGTQKTFYQDPSVLYISLHRHDDGNFFPGSGAVEEVGAGSGEGFNVNVAWAGGLEPPIGDPEYLAAFRIVVMPIAREFSPDLVLVSAGFDAAEGHPAPLGGYHVSAKCFGYMTQQLMNLAGGAVVLALEGGHDLTAICDASEACVAALLGNKVDPLSEEGWKQKPNLNAIRSLEAVIRVHSKYWGCMQRLASCPDSWVPRVPGADAEEVEAVTALASLSVGLLTEERPSEQLVEEEEPMNL</sequence>
<proteinExistence type="inferred from homology"/>
<evidence type="ECO:0000256" key="15">
    <source>
        <dbReference type="PIRSR" id="PIRSR037911-3"/>
    </source>
</evidence>
<feature type="binding site" evidence="14">
    <location>
        <position position="435"/>
    </location>
    <ligand>
        <name>Zn(2+)</name>
        <dbReference type="ChEBI" id="CHEBI:29105"/>
    </ligand>
</feature>
<dbReference type="Gene3D" id="3.40.800.20">
    <property type="entry name" value="Histone deacetylase domain"/>
    <property type="match status" value="1"/>
</dbReference>
<evidence type="ECO:0000256" key="7">
    <source>
        <dbReference type="ARBA" id="ARBA00022833"/>
    </source>
</evidence>
<evidence type="ECO:0000256" key="10">
    <source>
        <dbReference type="ARBA" id="ARBA00023163"/>
    </source>
</evidence>
<keyword evidence="10 12" id="KW-0804">Transcription</keyword>
<evidence type="ECO:0000313" key="18">
    <source>
        <dbReference type="Ensembl" id="ENSSTOP00000026603.1"/>
    </source>
</evidence>
<dbReference type="AlphaFoldDB" id="A0A287CZ98"/>
<evidence type="ECO:0000256" key="12">
    <source>
        <dbReference type="PIRNR" id="PIRNR037911"/>
    </source>
</evidence>
<reference evidence="19" key="1">
    <citation type="submission" date="2011-11" db="EMBL/GenBank/DDBJ databases">
        <title>The Draft Genome of Spermophilus tridecemlineatus.</title>
        <authorList>
            <consortium name="The Broad Institute Genome Assembly &amp; Analysis Group"/>
            <consortium name="Computational R&amp;D Group"/>
            <consortium name="and Sequencing Platform"/>
            <person name="Di Palma F."/>
            <person name="Alfoldi J."/>
            <person name="Johnson J."/>
            <person name="Berlin A."/>
            <person name="Gnerre S."/>
            <person name="Jaffe D."/>
            <person name="MacCallum I."/>
            <person name="Young S."/>
            <person name="Walker B.J."/>
            <person name="Lindblad-Toh K."/>
        </authorList>
    </citation>
    <scope>NUCLEOTIDE SEQUENCE [LARGE SCALE GENOMIC DNA]</scope>
</reference>
<name>A0A287CZ98_ICTTR</name>
<organism evidence="18 19">
    <name type="scientific">Ictidomys tridecemlineatus</name>
    <name type="common">Thirteen-lined ground squirrel</name>
    <name type="synonym">Spermophilus tridecemlineatus</name>
    <dbReference type="NCBI Taxonomy" id="43179"/>
    <lineage>
        <taxon>Eukaryota</taxon>
        <taxon>Metazoa</taxon>
        <taxon>Chordata</taxon>
        <taxon>Craniata</taxon>
        <taxon>Vertebrata</taxon>
        <taxon>Euteleostomi</taxon>
        <taxon>Mammalia</taxon>
        <taxon>Eutheria</taxon>
        <taxon>Euarchontoglires</taxon>
        <taxon>Glires</taxon>
        <taxon>Rodentia</taxon>
        <taxon>Sciuromorpha</taxon>
        <taxon>Sciuridae</taxon>
        <taxon>Xerinae</taxon>
        <taxon>Marmotini</taxon>
        <taxon>Ictidomys</taxon>
    </lineage>
</organism>
<reference evidence="18" key="3">
    <citation type="submission" date="2025-09" db="UniProtKB">
        <authorList>
            <consortium name="Ensembl"/>
        </authorList>
    </citation>
    <scope>IDENTIFICATION</scope>
</reference>
<comment type="subcellular location">
    <subcellularLocation>
        <location evidence="1 12">Nucleus</location>
    </subcellularLocation>
</comment>
<keyword evidence="8 12" id="KW-0156">Chromatin regulator</keyword>
<gene>
    <name evidence="18" type="primary">HDAC7</name>
</gene>
<dbReference type="PIRSF" id="PIRSF037911">
    <property type="entry name" value="HDAC_II_euk"/>
    <property type="match status" value="1"/>
</dbReference>
<dbReference type="InterPro" id="IPR000286">
    <property type="entry name" value="HDACs"/>
</dbReference>
<comment type="similarity">
    <text evidence="2 12">Belongs to the histone deacetylase family. HD type 2 subfamily.</text>
</comment>
<evidence type="ECO:0000256" key="2">
    <source>
        <dbReference type="ARBA" id="ARBA00007738"/>
    </source>
</evidence>
<comment type="function">
    <text evidence="12">Responsible for the deacetylation of lysine residues on the N-terminal part of the core histones (H2A, H2B, H3 and H4). Histone deacetylation gives a tag for epigenetic repression and plays an important role in transcriptional regulation, cell cycle progression and developmental events.</text>
</comment>
<dbReference type="GO" id="GO:0141221">
    <property type="term" value="F:histone deacetylase activity, hydrolytic mechanism"/>
    <property type="evidence" value="ECO:0007669"/>
    <property type="project" value="UniProtKB-EC"/>
</dbReference>
<dbReference type="SUPFAM" id="SSF52768">
    <property type="entry name" value="Arginase/deacetylase"/>
    <property type="match status" value="1"/>
</dbReference>
<dbReference type="GO" id="GO:0046872">
    <property type="term" value="F:metal ion binding"/>
    <property type="evidence" value="ECO:0007669"/>
    <property type="project" value="UniProtKB-KW"/>
</dbReference>
<dbReference type="InterPro" id="IPR037138">
    <property type="entry name" value="His_deacetylse_dom_sf"/>
</dbReference>
<dbReference type="InterPro" id="IPR023696">
    <property type="entry name" value="Ureohydrolase_dom_sf"/>
</dbReference>
<dbReference type="EMBL" id="AGTP01037237">
    <property type="status" value="NOT_ANNOTATED_CDS"/>
    <property type="molecule type" value="Genomic_DNA"/>
</dbReference>
<keyword evidence="5 14" id="KW-0479">Metal-binding</keyword>
<feature type="compositionally biased region" description="Basic and acidic residues" evidence="16">
    <location>
        <begin position="169"/>
        <end position="183"/>
    </location>
</feature>
<feature type="region of interest" description="Disordered" evidence="16">
    <location>
        <begin position="133"/>
        <end position="265"/>
    </location>
</feature>
<dbReference type="PANTHER" id="PTHR10625:SF42">
    <property type="entry name" value="HISTONE DEACETYLASE 7"/>
    <property type="match status" value="1"/>
</dbReference>
<evidence type="ECO:0000256" key="8">
    <source>
        <dbReference type="ARBA" id="ARBA00022853"/>
    </source>
</evidence>
<evidence type="ECO:0000259" key="17">
    <source>
        <dbReference type="Pfam" id="PF00850"/>
    </source>
</evidence>
<dbReference type="InterPro" id="IPR023801">
    <property type="entry name" value="His_deacetylse_dom"/>
</dbReference>
<keyword evidence="4 12" id="KW-0678">Repressor</keyword>
<dbReference type="GO" id="GO:0000118">
    <property type="term" value="C:histone deacetylase complex"/>
    <property type="evidence" value="ECO:0007669"/>
    <property type="project" value="TreeGrafter"/>
</dbReference>
<keyword evidence="11" id="KW-0539">Nucleus</keyword>
<dbReference type="Ensembl" id="ENSSTOT00000035382.1">
    <property type="protein sequence ID" value="ENSSTOP00000026603.1"/>
    <property type="gene ID" value="ENSSTOG00000001863.3"/>
</dbReference>
<evidence type="ECO:0000256" key="4">
    <source>
        <dbReference type="ARBA" id="ARBA00022491"/>
    </source>
</evidence>
<keyword evidence="7 14" id="KW-0862">Zinc</keyword>
<evidence type="ECO:0000256" key="9">
    <source>
        <dbReference type="ARBA" id="ARBA00023015"/>
    </source>
</evidence>
<feature type="domain" description="Histone deacetylase" evidence="17">
    <location>
        <begin position="441"/>
        <end position="759"/>
    </location>
</feature>